<proteinExistence type="predicted"/>
<keyword evidence="2" id="KW-1185">Reference proteome</keyword>
<dbReference type="HOGENOM" id="CLU_2843498_0_0_11"/>
<dbReference type="InParanoid" id="E3J628"/>
<reference evidence="1 2" key="1">
    <citation type="submission" date="2010-10" db="EMBL/GenBank/DDBJ databases">
        <title>Complete sequence of Frankia sp. EuI1c.</title>
        <authorList>
            <consortium name="US DOE Joint Genome Institute"/>
            <person name="Lucas S."/>
            <person name="Copeland A."/>
            <person name="Lapidus A."/>
            <person name="Cheng J.-F."/>
            <person name="Bruce D."/>
            <person name="Goodwin L."/>
            <person name="Pitluck S."/>
            <person name="Chertkov O."/>
            <person name="Detter J.C."/>
            <person name="Han C."/>
            <person name="Tapia R."/>
            <person name="Land M."/>
            <person name="Hauser L."/>
            <person name="Jeffries C."/>
            <person name="Kyrpides N."/>
            <person name="Ivanova N."/>
            <person name="Mikhailova N."/>
            <person name="Beauchemin N."/>
            <person name="Sen A."/>
            <person name="Sur S.A."/>
            <person name="Gtari M."/>
            <person name="Wall L."/>
            <person name="Tisa L."/>
            <person name="Woyke T."/>
        </authorList>
    </citation>
    <scope>NUCLEOTIDE SEQUENCE [LARGE SCALE GENOMIC DNA]</scope>
    <source>
        <strain evidence="2">DSM 45817 / CECT 9037 / EuI1c</strain>
    </source>
</reference>
<dbReference type="Proteomes" id="UP000002484">
    <property type="component" value="Chromosome"/>
</dbReference>
<evidence type="ECO:0000313" key="1">
    <source>
        <dbReference type="EMBL" id="ADP78319.1"/>
    </source>
</evidence>
<dbReference type="KEGG" id="fri:FraEuI1c_0232"/>
<sequence length="65" mass="7094">MRGAITIAKVCGSNVLRRPRLAFSHQNEATVKTSAHVATTAAEVNQAPELLLVWLLMTVIMTQAY</sequence>
<accession>E3J628</accession>
<evidence type="ECO:0000313" key="2">
    <source>
        <dbReference type="Proteomes" id="UP000002484"/>
    </source>
</evidence>
<protein>
    <submittedName>
        <fullName evidence="1">Uncharacterized protein</fullName>
    </submittedName>
</protein>
<dbReference type="AlphaFoldDB" id="E3J628"/>
<gene>
    <name evidence="1" type="ordered locus">FraEuI1c_0232</name>
</gene>
<dbReference type="EMBL" id="CP002299">
    <property type="protein sequence ID" value="ADP78319.1"/>
    <property type="molecule type" value="Genomic_DNA"/>
</dbReference>
<organism evidence="1 2">
    <name type="scientific">Pseudofrankia inefficax (strain DSM 45817 / CECT 9037 / DDB 130130 / EuI1c)</name>
    <name type="common">Frankia inefficax</name>
    <dbReference type="NCBI Taxonomy" id="298654"/>
    <lineage>
        <taxon>Bacteria</taxon>
        <taxon>Bacillati</taxon>
        <taxon>Actinomycetota</taxon>
        <taxon>Actinomycetes</taxon>
        <taxon>Frankiales</taxon>
        <taxon>Frankiaceae</taxon>
        <taxon>Pseudofrankia</taxon>
    </lineage>
</organism>
<name>E3J628_PSEI1</name>